<comment type="similarity">
    <text evidence="1">Belongs to the site-specific recombinase resolvase family.</text>
</comment>
<reference evidence="8" key="1">
    <citation type="journal article" date="2019" name="Int. J. Syst. Evol. Microbiol.">
        <title>The Global Catalogue of Microorganisms (GCM) 10K type strain sequencing project: providing services to taxonomists for standard genome sequencing and annotation.</title>
        <authorList>
            <consortium name="The Broad Institute Genomics Platform"/>
            <consortium name="The Broad Institute Genome Sequencing Center for Infectious Disease"/>
            <person name="Wu L."/>
            <person name="Ma J."/>
        </authorList>
    </citation>
    <scope>NUCLEOTIDE SEQUENCE [LARGE SCALE GENOMIC DNA]</scope>
    <source>
        <strain evidence="8">CCUG 39402</strain>
    </source>
</reference>
<dbReference type="CDD" id="cd03768">
    <property type="entry name" value="SR_ResInv"/>
    <property type="match status" value="1"/>
</dbReference>
<evidence type="ECO:0000313" key="8">
    <source>
        <dbReference type="Proteomes" id="UP001596270"/>
    </source>
</evidence>
<dbReference type="RefSeq" id="WP_293595761.1">
    <property type="nucleotide sequence ID" value="NZ_JBHSRS010000014.1"/>
</dbReference>
<keyword evidence="3" id="KW-0238">DNA-binding</keyword>
<dbReference type="PANTHER" id="PTHR30461">
    <property type="entry name" value="DNA-INVERTASE FROM LAMBDOID PROPHAGE"/>
    <property type="match status" value="1"/>
</dbReference>
<dbReference type="InterPro" id="IPR006119">
    <property type="entry name" value="Resolv_N"/>
</dbReference>
<proteinExistence type="inferred from homology"/>
<dbReference type="PROSITE" id="PS00398">
    <property type="entry name" value="RECOMBINASES_2"/>
    <property type="match status" value="1"/>
</dbReference>
<accession>A0ABW1TU58</accession>
<dbReference type="PANTHER" id="PTHR30461:SF2">
    <property type="entry name" value="SERINE RECOMBINASE PINE-RELATED"/>
    <property type="match status" value="1"/>
</dbReference>
<dbReference type="CDD" id="cd00569">
    <property type="entry name" value="HTH_Hin_like"/>
    <property type="match status" value="1"/>
</dbReference>
<evidence type="ECO:0000256" key="4">
    <source>
        <dbReference type="ARBA" id="ARBA00023172"/>
    </source>
</evidence>
<organism evidence="7 8">
    <name type="scientific">Polaromonas aquatica</name>
    <dbReference type="NCBI Taxonomy" id="332657"/>
    <lineage>
        <taxon>Bacteria</taxon>
        <taxon>Pseudomonadati</taxon>
        <taxon>Pseudomonadota</taxon>
        <taxon>Betaproteobacteria</taxon>
        <taxon>Burkholderiales</taxon>
        <taxon>Comamonadaceae</taxon>
        <taxon>Polaromonas</taxon>
    </lineage>
</organism>
<dbReference type="InterPro" id="IPR036162">
    <property type="entry name" value="Resolvase-like_N_sf"/>
</dbReference>
<dbReference type="SUPFAM" id="SSF46689">
    <property type="entry name" value="Homeodomain-like"/>
    <property type="match status" value="1"/>
</dbReference>
<evidence type="ECO:0000259" key="6">
    <source>
        <dbReference type="PROSITE" id="PS51736"/>
    </source>
</evidence>
<keyword evidence="4" id="KW-0233">DNA recombination</keyword>
<dbReference type="PROSITE" id="PS51736">
    <property type="entry name" value="RECOMBINASES_3"/>
    <property type="match status" value="1"/>
</dbReference>
<protein>
    <submittedName>
        <fullName evidence="7">Recombinase family protein</fullName>
    </submittedName>
</protein>
<comment type="caution">
    <text evidence="7">The sequence shown here is derived from an EMBL/GenBank/DDBJ whole genome shotgun (WGS) entry which is preliminary data.</text>
</comment>
<sequence>MRIGYARVSTDDQTLDLQRDALKLMNCTEIYEEYASGRSAARPQLEVCLRALRAGDTLVVWRLDRLGRSLKDLIELTAALRTRQIEFESLTEHIDTNSPTGRLVFHLFGALAEFERNLIRERTMAGLKAARARGRSGGRPKKLSVKDLRTIQALLKSGDVPIVTIAEQFGISRSTIYRNAGKPS</sequence>
<evidence type="ECO:0000313" key="7">
    <source>
        <dbReference type="EMBL" id="MFC6280840.1"/>
    </source>
</evidence>
<dbReference type="Gene3D" id="3.40.50.1390">
    <property type="entry name" value="Resolvase, N-terminal catalytic domain"/>
    <property type="match status" value="1"/>
</dbReference>
<dbReference type="SMART" id="SM00857">
    <property type="entry name" value="Resolvase"/>
    <property type="match status" value="1"/>
</dbReference>
<dbReference type="Gene3D" id="1.10.10.60">
    <property type="entry name" value="Homeodomain-like"/>
    <property type="match status" value="1"/>
</dbReference>
<dbReference type="InterPro" id="IPR009057">
    <property type="entry name" value="Homeodomain-like_sf"/>
</dbReference>
<evidence type="ECO:0000256" key="5">
    <source>
        <dbReference type="PROSITE-ProRule" id="PRU10137"/>
    </source>
</evidence>
<keyword evidence="8" id="KW-1185">Reference proteome</keyword>
<dbReference type="Pfam" id="PF00239">
    <property type="entry name" value="Resolvase"/>
    <property type="match status" value="1"/>
</dbReference>
<dbReference type="SUPFAM" id="SSF53041">
    <property type="entry name" value="Resolvase-like"/>
    <property type="match status" value="1"/>
</dbReference>
<evidence type="ECO:0000256" key="3">
    <source>
        <dbReference type="ARBA" id="ARBA00023125"/>
    </source>
</evidence>
<dbReference type="InterPro" id="IPR006118">
    <property type="entry name" value="Recombinase_CS"/>
</dbReference>
<keyword evidence="2" id="KW-0229">DNA integration</keyword>
<name>A0ABW1TU58_9BURK</name>
<dbReference type="InterPro" id="IPR050639">
    <property type="entry name" value="SSR_resolvase"/>
</dbReference>
<evidence type="ECO:0000256" key="2">
    <source>
        <dbReference type="ARBA" id="ARBA00022908"/>
    </source>
</evidence>
<dbReference type="PROSITE" id="PS00397">
    <property type="entry name" value="RECOMBINASES_1"/>
    <property type="match status" value="1"/>
</dbReference>
<feature type="active site" description="O-(5'-phospho-DNA)-serine intermediate" evidence="5">
    <location>
        <position position="9"/>
    </location>
</feature>
<gene>
    <name evidence="7" type="ORF">ACFQND_06305</name>
</gene>
<evidence type="ECO:0000256" key="1">
    <source>
        <dbReference type="ARBA" id="ARBA00009913"/>
    </source>
</evidence>
<dbReference type="EMBL" id="JBHSRS010000014">
    <property type="protein sequence ID" value="MFC6280840.1"/>
    <property type="molecule type" value="Genomic_DNA"/>
</dbReference>
<dbReference type="Pfam" id="PF02796">
    <property type="entry name" value="HTH_7"/>
    <property type="match status" value="1"/>
</dbReference>
<dbReference type="InterPro" id="IPR006120">
    <property type="entry name" value="Resolvase_HTH_dom"/>
</dbReference>
<feature type="domain" description="Resolvase/invertase-type recombinase catalytic" evidence="6">
    <location>
        <begin position="1"/>
        <end position="134"/>
    </location>
</feature>
<dbReference type="Proteomes" id="UP001596270">
    <property type="component" value="Unassembled WGS sequence"/>
</dbReference>